<protein>
    <recommendedName>
        <fullName evidence="8">Cytochrome P450</fullName>
    </recommendedName>
</protein>
<dbReference type="GO" id="GO:0005506">
    <property type="term" value="F:iron ion binding"/>
    <property type="evidence" value="ECO:0007669"/>
    <property type="project" value="InterPro"/>
</dbReference>
<dbReference type="EMBL" id="BTSY01000004">
    <property type="protein sequence ID" value="GMT21521.1"/>
    <property type="molecule type" value="Genomic_DNA"/>
</dbReference>
<dbReference type="AlphaFoldDB" id="A0AAV5VQ15"/>
<keyword evidence="5" id="KW-0560">Oxidoreductase</keyword>
<evidence type="ECO:0000256" key="3">
    <source>
        <dbReference type="ARBA" id="ARBA00022617"/>
    </source>
</evidence>
<feature type="non-terminal residue" evidence="6">
    <location>
        <position position="69"/>
    </location>
</feature>
<dbReference type="Pfam" id="PF00067">
    <property type="entry name" value="p450"/>
    <property type="match status" value="1"/>
</dbReference>
<organism evidence="6 7">
    <name type="scientific">Pristionchus fissidentatus</name>
    <dbReference type="NCBI Taxonomy" id="1538716"/>
    <lineage>
        <taxon>Eukaryota</taxon>
        <taxon>Metazoa</taxon>
        <taxon>Ecdysozoa</taxon>
        <taxon>Nematoda</taxon>
        <taxon>Chromadorea</taxon>
        <taxon>Rhabditida</taxon>
        <taxon>Rhabditina</taxon>
        <taxon>Diplogasteromorpha</taxon>
        <taxon>Diplogasteroidea</taxon>
        <taxon>Neodiplogasteridae</taxon>
        <taxon>Pristionchus</taxon>
    </lineage>
</organism>
<dbReference type="PANTHER" id="PTHR24291">
    <property type="entry name" value="CYTOCHROME P450 FAMILY 4"/>
    <property type="match status" value="1"/>
</dbReference>
<sequence length="69" mass="7674">NANLSIENIREEVDTLMFAGHDTTSSALGWTIWCLANHPKIQQRAFEEISSVFGTAEDIDCTSDEMAKL</sequence>
<dbReference type="PRINTS" id="PR00463">
    <property type="entry name" value="EP450I"/>
</dbReference>
<name>A0AAV5VQ15_9BILA</name>
<evidence type="ECO:0000313" key="7">
    <source>
        <dbReference type="Proteomes" id="UP001432322"/>
    </source>
</evidence>
<accession>A0AAV5VQ15</accession>
<dbReference type="GO" id="GO:0004497">
    <property type="term" value="F:monooxygenase activity"/>
    <property type="evidence" value="ECO:0007669"/>
    <property type="project" value="UniProtKB-KW"/>
</dbReference>
<evidence type="ECO:0000256" key="1">
    <source>
        <dbReference type="ARBA" id="ARBA00001971"/>
    </source>
</evidence>
<comment type="similarity">
    <text evidence="2">Belongs to the cytochrome P450 family.</text>
</comment>
<evidence type="ECO:0000313" key="6">
    <source>
        <dbReference type="EMBL" id="GMT21521.1"/>
    </source>
</evidence>
<keyword evidence="3" id="KW-0479">Metal-binding</keyword>
<dbReference type="GO" id="GO:0016705">
    <property type="term" value="F:oxidoreductase activity, acting on paired donors, with incorporation or reduction of molecular oxygen"/>
    <property type="evidence" value="ECO:0007669"/>
    <property type="project" value="InterPro"/>
</dbReference>
<dbReference type="InterPro" id="IPR002401">
    <property type="entry name" value="Cyt_P450_E_grp-I"/>
</dbReference>
<evidence type="ECO:0008006" key="8">
    <source>
        <dbReference type="Google" id="ProtNLM"/>
    </source>
</evidence>
<evidence type="ECO:0000256" key="4">
    <source>
        <dbReference type="ARBA" id="ARBA00023004"/>
    </source>
</evidence>
<gene>
    <name evidence="6" type="ORF">PFISCL1PPCAC_12818</name>
</gene>
<feature type="non-terminal residue" evidence="6">
    <location>
        <position position="1"/>
    </location>
</feature>
<dbReference type="SUPFAM" id="SSF48264">
    <property type="entry name" value="Cytochrome P450"/>
    <property type="match status" value="1"/>
</dbReference>
<reference evidence="6" key="1">
    <citation type="submission" date="2023-10" db="EMBL/GenBank/DDBJ databases">
        <title>Genome assembly of Pristionchus species.</title>
        <authorList>
            <person name="Yoshida K."/>
            <person name="Sommer R.J."/>
        </authorList>
    </citation>
    <scope>NUCLEOTIDE SEQUENCE</scope>
    <source>
        <strain evidence="6">RS5133</strain>
    </source>
</reference>
<keyword evidence="5" id="KW-0503">Monooxygenase</keyword>
<dbReference type="InterPro" id="IPR050196">
    <property type="entry name" value="Cytochrome_P450_Monoox"/>
</dbReference>
<comment type="cofactor">
    <cofactor evidence="1">
        <name>heme</name>
        <dbReference type="ChEBI" id="CHEBI:30413"/>
    </cofactor>
</comment>
<keyword evidence="7" id="KW-1185">Reference proteome</keyword>
<evidence type="ECO:0000256" key="2">
    <source>
        <dbReference type="ARBA" id="ARBA00010617"/>
    </source>
</evidence>
<dbReference type="Gene3D" id="1.10.630.10">
    <property type="entry name" value="Cytochrome P450"/>
    <property type="match status" value="1"/>
</dbReference>
<dbReference type="InterPro" id="IPR001128">
    <property type="entry name" value="Cyt_P450"/>
</dbReference>
<dbReference type="Proteomes" id="UP001432322">
    <property type="component" value="Unassembled WGS sequence"/>
</dbReference>
<keyword evidence="3" id="KW-0349">Heme</keyword>
<proteinExistence type="inferred from homology"/>
<evidence type="ECO:0000256" key="5">
    <source>
        <dbReference type="ARBA" id="ARBA00023033"/>
    </source>
</evidence>
<comment type="caution">
    <text evidence="6">The sequence shown here is derived from an EMBL/GenBank/DDBJ whole genome shotgun (WGS) entry which is preliminary data.</text>
</comment>
<keyword evidence="4" id="KW-0408">Iron</keyword>
<dbReference type="InterPro" id="IPR036396">
    <property type="entry name" value="Cyt_P450_sf"/>
</dbReference>
<dbReference type="PANTHER" id="PTHR24291:SF130">
    <property type="entry name" value="CYTOCHROME P450 FAMILY"/>
    <property type="match status" value="1"/>
</dbReference>
<dbReference type="GO" id="GO:0020037">
    <property type="term" value="F:heme binding"/>
    <property type="evidence" value="ECO:0007669"/>
    <property type="project" value="InterPro"/>
</dbReference>